<feature type="domain" description="C2H2-type" evidence="16">
    <location>
        <begin position="2648"/>
        <end position="2676"/>
    </location>
</feature>
<feature type="domain" description="C2H2-type" evidence="16">
    <location>
        <begin position="4620"/>
        <end position="4647"/>
    </location>
</feature>
<feature type="domain" description="C2H2-type" evidence="16">
    <location>
        <begin position="1588"/>
        <end position="1615"/>
    </location>
</feature>
<feature type="domain" description="C2H2-type" evidence="16">
    <location>
        <begin position="6078"/>
        <end position="6105"/>
    </location>
</feature>
<dbReference type="GO" id="GO:0003682">
    <property type="term" value="F:chromatin binding"/>
    <property type="evidence" value="ECO:0007669"/>
    <property type="project" value="UniProtKB-ARBA"/>
</dbReference>
<feature type="domain" description="C2H2-type" evidence="16">
    <location>
        <begin position="4531"/>
        <end position="4559"/>
    </location>
</feature>
<evidence type="ECO:0000256" key="8">
    <source>
        <dbReference type="ARBA" id="ARBA00022843"/>
    </source>
</evidence>
<dbReference type="FunFam" id="3.30.160.60:FF:000295">
    <property type="entry name" value="zinc finger protein 19"/>
    <property type="match status" value="1"/>
</dbReference>
<protein>
    <recommendedName>
        <fullName evidence="13">Zinc finger protein 865</fullName>
    </recommendedName>
</protein>
<feature type="domain" description="C2H2-type" evidence="16">
    <location>
        <begin position="1784"/>
        <end position="1811"/>
    </location>
</feature>
<comment type="caution">
    <text evidence="17">The sequence shown here is derived from an EMBL/GenBank/DDBJ whole genome shotgun (WGS) entry which is preliminary data.</text>
</comment>
<feature type="compositionally biased region" description="Basic residues" evidence="15">
    <location>
        <begin position="781"/>
        <end position="794"/>
    </location>
</feature>
<keyword evidence="3" id="KW-1017">Isopeptide bond</keyword>
<dbReference type="SMART" id="SM00355">
    <property type="entry name" value="ZnF_C2H2"/>
    <property type="match status" value="149"/>
</dbReference>
<feature type="domain" description="C2H2-type" evidence="16">
    <location>
        <begin position="3260"/>
        <end position="3282"/>
    </location>
</feature>
<feature type="domain" description="C2H2-type" evidence="16">
    <location>
        <begin position="4730"/>
        <end position="4757"/>
    </location>
</feature>
<feature type="domain" description="C2H2-type" evidence="16">
    <location>
        <begin position="1756"/>
        <end position="1783"/>
    </location>
</feature>
<keyword evidence="9" id="KW-0805">Transcription regulation</keyword>
<feature type="domain" description="C2H2-type" evidence="16">
    <location>
        <begin position="4591"/>
        <end position="4619"/>
    </location>
</feature>
<evidence type="ECO:0000256" key="13">
    <source>
        <dbReference type="ARBA" id="ARBA00068876"/>
    </source>
</evidence>
<feature type="domain" description="C2H2-type" evidence="16">
    <location>
        <begin position="3510"/>
        <end position="3538"/>
    </location>
</feature>
<feature type="domain" description="C2H2-type" evidence="16">
    <location>
        <begin position="264"/>
        <end position="291"/>
    </location>
</feature>
<gene>
    <name evidence="17" type="ORF">E2986_03312</name>
</gene>
<feature type="domain" description="C2H2-type" evidence="16">
    <location>
        <begin position="1240"/>
        <end position="1267"/>
    </location>
</feature>
<feature type="domain" description="C2H2-type" evidence="16">
    <location>
        <begin position="5646"/>
        <end position="5674"/>
    </location>
</feature>
<feature type="domain" description="C2H2-type" evidence="16">
    <location>
        <begin position="4390"/>
        <end position="4412"/>
    </location>
</feature>
<feature type="domain" description="C2H2-type" evidence="16">
    <location>
        <begin position="3172"/>
        <end position="3200"/>
    </location>
</feature>
<dbReference type="GO" id="GO:0031981">
    <property type="term" value="C:nuclear lumen"/>
    <property type="evidence" value="ECO:0007669"/>
    <property type="project" value="UniProtKB-ARBA"/>
</dbReference>
<dbReference type="GO" id="GO:0043565">
    <property type="term" value="F:sequence-specific DNA binding"/>
    <property type="evidence" value="ECO:0007669"/>
    <property type="project" value="UniProtKB-ARBA"/>
</dbReference>
<feature type="domain" description="C2H2-type" evidence="16">
    <location>
        <begin position="3856"/>
        <end position="3878"/>
    </location>
</feature>
<dbReference type="Gene3D" id="3.30.160.60">
    <property type="entry name" value="Classic Zinc Finger"/>
    <property type="match status" value="95"/>
</dbReference>
<dbReference type="FunFam" id="3.30.160.60:FF:000688">
    <property type="entry name" value="zinc finger protein 197 isoform X1"/>
    <property type="match status" value="2"/>
</dbReference>
<feature type="compositionally biased region" description="Basic and acidic residues" evidence="15">
    <location>
        <begin position="2422"/>
        <end position="2436"/>
    </location>
</feature>
<feature type="domain" description="C2H2-type" evidence="16">
    <location>
        <begin position="5472"/>
        <end position="5500"/>
    </location>
</feature>
<feature type="domain" description="C2H2-type" evidence="16">
    <location>
        <begin position="2014"/>
        <end position="2041"/>
    </location>
</feature>
<feature type="domain" description="C2H2-type" evidence="16">
    <location>
        <begin position="5296"/>
        <end position="5323"/>
    </location>
</feature>
<evidence type="ECO:0000256" key="9">
    <source>
        <dbReference type="ARBA" id="ARBA00023015"/>
    </source>
</evidence>
<accession>A0A833SDK9</accession>
<evidence type="ECO:0000313" key="18">
    <source>
        <dbReference type="Proteomes" id="UP000655588"/>
    </source>
</evidence>
<feature type="domain" description="C2H2-type" evidence="16">
    <location>
        <begin position="3202"/>
        <end position="3225"/>
    </location>
</feature>
<feature type="domain" description="C2H2-type" evidence="16">
    <location>
        <begin position="32"/>
        <end position="60"/>
    </location>
</feature>
<feature type="domain" description="C2H2-type" evidence="16">
    <location>
        <begin position="4560"/>
        <end position="4587"/>
    </location>
</feature>
<feature type="domain" description="C2H2-type" evidence="16">
    <location>
        <begin position="71"/>
        <end position="98"/>
    </location>
</feature>
<feature type="domain" description="C2H2-type" evidence="16">
    <location>
        <begin position="1324"/>
        <end position="1351"/>
    </location>
</feature>
<dbReference type="FunFam" id="3.30.160.60:FF:000110">
    <property type="entry name" value="Zinc finger protein-like"/>
    <property type="match status" value="1"/>
</dbReference>
<feature type="domain" description="C2H2-type" evidence="16">
    <location>
        <begin position="1129"/>
        <end position="1157"/>
    </location>
</feature>
<feature type="domain" description="C2H2-type" evidence="16">
    <location>
        <begin position="3914"/>
        <end position="3941"/>
    </location>
</feature>
<dbReference type="GO" id="GO:0003690">
    <property type="term" value="F:double-stranded DNA binding"/>
    <property type="evidence" value="ECO:0007669"/>
    <property type="project" value="UniProtKB-ARBA"/>
</dbReference>
<feature type="domain" description="C2H2-type" evidence="16">
    <location>
        <begin position="5965"/>
        <end position="5993"/>
    </location>
</feature>
<feature type="domain" description="C2H2-type" evidence="16">
    <location>
        <begin position="1212"/>
        <end position="1239"/>
    </location>
</feature>
<dbReference type="FunFam" id="3.30.160.60:FF:000624">
    <property type="entry name" value="zinc finger protein 697"/>
    <property type="match status" value="2"/>
</dbReference>
<feature type="domain" description="C2H2-type" evidence="16">
    <location>
        <begin position="2216"/>
        <end position="2243"/>
    </location>
</feature>
<dbReference type="FunFam" id="3.30.160.60:FF:001498">
    <property type="entry name" value="Zinc finger protein 404"/>
    <property type="match status" value="2"/>
</dbReference>
<dbReference type="SMART" id="SM00451">
    <property type="entry name" value="ZnF_U1"/>
    <property type="match status" value="14"/>
</dbReference>
<feature type="domain" description="C2H2-type" evidence="16">
    <location>
        <begin position="1417"/>
        <end position="1444"/>
    </location>
</feature>
<feature type="domain" description="C2H2-type" evidence="16">
    <location>
        <begin position="4676"/>
        <end position="4703"/>
    </location>
</feature>
<feature type="domain" description="C2H2-type" evidence="16">
    <location>
        <begin position="5731"/>
        <end position="5758"/>
    </location>
</feature>
<feature type="domain" description="C2H2-type" evidence="16">
    <location>
        <begin position="859"/>
        <end position="886"/>
    </location>
</feature>
<dbReference type="GO" id="GO:0040029">
    <property type="term" value="P:epigenetic regulation of gene expression"/>
    <property type="evidence" value="ECO:0007669"/>
    <property type="project" value="UniProtKB-ARBA"/>
</dbReference>
<keyword evidence="12" id="KW-0539">Nucleus</keyword>
<dbReference type="InterPro" id="IPR003604">
    <property type="entry name" value="Matrin/U1-like-C_Znf_C2H2"/>
</dbReference>
<feature type="compositionally biased region" description="Low complexity" evidence="15">
    <location>
        <begin position="4492"/>
        <end position="4501"/>
    </location>
</feature>
<feature type="domain" description="C2H2-type" evidence="16">
    <location>
        <begin position="2277"/>
        <end position="2300"/>
    </location>
</feature>
<feature type="region of interest" description="Disordered" evidence="15">
    <location>
        <begin position="4452"/>
        <end position="4519"/>
    </location>
</feature>
<feature type="domain" description="C2H2-type" evidence="16">
    <location>
        <begin position="2359"/>
        <end position="2386"/>
    </location>
</feature>
<feature type="domain" description="C2H2-type" evidence="16">
    <location>
        <begin position="5993"/>
        <end position="6021"/>
    </location>
</feature>
<dbReference type="SMART" id="SM00249">
    <property type="entry name" value="PHD"/>
    <property type="match status" value="7"/>
</dbReference>
<feature type="domain" description="C2H2-type" evidence="16">
    <location>
        <begin position="4053"/>
        <end position="4080"/>
    </location>
</feature>
<feature type="domain" description="C2H2-type" evidence="16">
    <location>
        <begin position="2303"/>
        <end position="2330"/>
    </location>
</feature>
<feature type="domain" description="C2H2-type" evidence="16">
    <location>
        <begin position="3681"/>
        <end position="3708"/>
    </location>
</feature>
<dbReference type="EMBL" id="WNWW01000428">
    <property type="protein sequence ID" value="KAF3425013.1"/>
    <property type="molecule type" value="Genomic_DNA"/>
</dbReference>
<dbReference type="FunFam" id="3.30.160.60:FF:002343">
    <property type="entry name" value="Zinc finger protein 33A"/>
    <property type="match status" value="4"/>
</dbReference>
<evidence type="ECO:0000256" key="7">
    <source>
        <dbReference type="ARBA" id="ARBA00022833"/>
    </source>
</evidence>
<feature type="domain" description="C2H2-type" evidence="16">
    <location>
        <begin position="3540"/>
        <end position="3568"/>
    </location>
</feature>
<keyword evidence="6 14" id="KW-0863">Zinc-finger</keyword>
<dbReference type="PROSITE" id="PS00028">
    <property type="entry name" value="ZINC_FINGER_C2H2_1"/>
    <property type="match status" value="117"/>
</dbReference>
<organism evidence="17 18">
    <name type="scientific">Frieseomelitta varia</name>
    <dbReference type="NCBI Taxonomy" id="561572"/>
    <lineage>
        <taxon>Eukaryota</taxon>
        <taxon>Metazoa</taxon>
        <taxon>Ecdysozoa</taxon>
        <taxon>Arthropoda</taxon>
        <taxon>Hexapoda</taxon>
        <taxon>Insecta</taxon>
        <taxon>Pterygota</taxon>
        <taxon>Neoptera</taxon>
        <taxon>Endopterygota</taxon>
        <taxon>Hymenoptera</taxon>
        <taxon>Apocrita</taxon>
        <taxon>Aculeata</taxon>
        <taxon>Apoidea</taxon>
        <taxon>Anthophila</taxon>
        <taxon>Apidae</taxon>
        <taxon>Frieseomelitta</taxon>
    </lineage>
</organism>
<reference evidence="17" key="1">
    <citation type="submission" date="2019-11" db="EMBL/GenBank/DDBJ databases">
        <title>The nuclear and mitochondrial genomes of Frieseomelitta varia - a highly eusocial stingless bee (Meliponini) with a permanently sterile worker caste.</title>
        <authorList>
            <person name="Freitas F.C.P."/>
            <person name="Lourenco A.P."/>
            <person name="Nunes F.M.F."/>
            <person name="Paschoal A.R."/>
            <person name="Abreu F.C.P."/>
            <person name="Barbin F.O."/>
            <person name="Bataglia L."/>
            <person name="Cardoso-Junior C.A.M."/>
            <person name="Cervoni M.S."/>
            <person name="Silva S.R."/>
            <person name="Dalarmi F."/>
            <person name="Del Lama M.A."/>
            <person name="Depintor T.S."/>
            <person name="Ferreira K.M."/>
            <person name="Goria P.S."/>
            <person name="Jaskot M.C."/>
            <person name="Lago D.C."/>
            <person name="Luna-Lucena D."/>
            <person name="Moda L.M."/>
            <person name="Nascimento L."/>
            <person name="Pedrino M."/>
            <person name="Rabico F.O."/>
            <person name="Sanches F.C."/>
            <person name="Santos D.E."/>
            <person name="Santos C.G."/>
            <person name="Vieira J."/>
            <person name="Lopes T.F."/>
            <person name="Barchuk A.R."/>
            <person name="Hartfelder K."/>
            <person name="Simoes Z.L.P."/>
            <person name="Bitondi M.M.G."/>
            <person name="Pinheiro D.G."/>
        </authorList>
    </citation>
    <scope>NUCLEOTIDE SEQUENCE</scope>
    <source>
        <strain evidence="17">USP_RPSP 00005682</strain>
        <tissue evidence="17">Whole individual</tissue>
    </source>
</reference>
<feature type="domain" description="C2H2-type" evidence="16">
    <location>
        <begin position="3971"/>
        <end position="3993"/>
    </location>
</feature>
<feature type="domain" description="C2H2-type" evidence="16">
    <location>
        <begin position="3997"/>
        <end position="4024"/>
    </location>
</feature>
<feature type="domain" description="C2H2-type" evidence="16">
    <location>
        <begin position="1296"/>
        <end position="1323"/>
    </location>
</feature>
<feature type="domain" description="C2H2-type" evidence="16">
    <location>
        <begin position="5324"/>
        <end position="5351"/>
    </location>
</feature>
<feature type="domain" description="C2H2-type" evidence="16">
    <location>
        <begin position="209"/>
        <end position="236"/>
    </location>
</feature>
<feature type="domain" description="C2H2-type" evidence="16">
    <location>
        <begin position="4758"/>
        <end position="4789"/>
    </location>
</feature>
<evidence type="ECO:0000256" key="11">
    <source>
        <dbReference type="ARBA" id="ARBA00023163"/>
    </source>
</evidence>
<dbReference type="FunFam" id="3.30.160.60:FF:000012">
    <property type="entry name" value="RB-associated KRAB zinc finger protein-like"/>
    <property type="match status" value="1"/>
</dbReference>
<feature type="domain" description="C2H2-type" evidence="16">
    <location>
        <begin position="117"/>
        <end position="144"/>
    </location>
</feature>
<evidence type="ECO:0000313" key="17">
    <source>
        <dbReference type="EMBL" id="KAF3425013.1"/>
    </source>
</evidence>
<keyword evidence="5" id="KW-0677">Repeat</keyword>
<dbReference type="PANTHER" id="PTHR47772">
    <property type="entry name" value="ZINC FINGER PROTEIN 200"/>
    <property type="match status" value="1"/>
</dbReference>
<sequence>MSPTYQTIPSHLPSICTDQILLDHVQIVTESYPCPTCGLEFRSALKLNYHIRTSHPALPEFDHNIENPVRYSCAICSRSFFALSHLRMHEVTHSAPAATSCPPIPTMSTSMNVEKTFACDRCQASFRYRTLLERHRRMHEIGQEKPYSCPRCLMRFETRNLYNHHAKTHKPILAGNDRIADTVMSSGDPVTSSISGTVASSNKSTVVSYPCDSCSKQFASIESLTTHKAVHRSRPLVCDVCGKGFTHRKYYVVHQRIHTGERPYLCAMCGKSFTQASTLTVHRRYHTGERPYTCTLCGKGFLELAPQDQQECSPNDEMFDQEDTKQLLIANRLHMPNVENTEIIIADHIVQCNLCGDGFVSEHALALHLKMHEQKNEIQFQDDQFVCELCGYSLATSSEFKEHQLEHEMDESYACGTCDYITECRENLMTHQKRHNIIEYECEICGASFVSSSSYIEHQSIHSIEKPFQCEICSAPFRYRQGLRLHAKLHQPDYVPPQRKHHCQLCNKRFSRKQVLLVHMKTHGHMGPQNEYICPVCGKAVSSKTYLTVHLRKHTGEKPHVCDLCGKGFISQNYLSVHRRTHTGEKPHKCTHCEKRFTQRTTLVVHLRGHTGDRPYPCTCCHKSQFSPLDFRDFTKKLHYLNSVLVPCVQASNFKAAHALLSFCRPKSVKTIAPKRNQSRAAESSNEEDRSFVVVNEINNTCVVQAISHRCESCDEQFDTEAALLVHRTERSILRTREALRKPGRKYTCDKCCESFAKKVQLFKHRRGRCKGSATTDNKQRKPKDKAMKTKKRKDQQVAASGNPIECNVCHKIFKKKKYLNVHKTLHGAPHICHVCNAKLSSEYYLKIHIRRHNKEFTEFCDVCNKGFYLKATLKTHMSVHSDDKPCTCDICHKSFGNRVYLRSHMKIHSKPESRRKYRCEICGFETFYSYCYKEHLWTHTGENQVACEVCGKLVRREYMKIHTRIHTGEKPEICEFCGKAFSSRKYLIKHRRTHTGEKPYKCKICEKRFTQRGTLSAHLRRHEETLEDMELVKYESDICTVEEFEQISHQEIITDTLGESQDNMDIKVSLQDEELSMNSNKVFTKKYESRKCSIVYECDICNKRMRKKLQFLKHRQDHERNDEEGGMDRCEECDRSFTDEEKLRKHVIKVHQKEKPFQCVLCNKCFKTEEFLKTHLKQHNKRFTCDICGISKVSGYDLRLHKKKHNEEYVTHCEICGKGFYTNQTLERHLLTHTGEKPFVCKVCNTPYASAAYLNTHMKSHGEREKHKCNICNFESYWKAALKVHLKIHTGENLITCEICGKLVSSKAYLQIHMRIHSGEKPHVCEICGKSFSVRKYLIVHLRTHTGERPYECKVCQKRFTQQEEEDDRSTTNQCEYSTGNIRCAKIQSLTENDADESKETRNEEKHPDTLAQTFYQCEMCRKLFRTRNLYEGHRVSHSDARPYQCDICEKSFKRTNTLAVHRRIHTRERNFVCDVCGHAFVQAFQLTTHQRRHFDKYTRYCAICKKGFFTNAELHGHMNVKHGAKEHVCHSCDKSFPNNHTLVKHLKMHDPNFKPVKHQCEFCGKTFVYKNSLVFHVKSHMGENKYDCHLCGKSVSSKGSLQDHLRLHSGEKLLICDVCGKAFRKRSTLVVHKRTHTGEKPYTCDTCGKSFTQHSTLVIHKRYHTGQRPYQCEVCSKSFVSRSSLNAHNKVHAVNVPLDLMKKDADSESTTPTKCADLAATGNNATILPMIQEQNFIKQEVNDEDEEEDLPLAYHCKLCGVFFASQALLDNHEIEHKGKRKNTCAQCGRVFRTYVNLRKHMKKHAGRKGGRKASSASTVASSRSGSLKVKKEKPELEFLCKTCNKVFRHKSNYQKHLMRHTVGDLTCKHCPKKFRLFRDLTRHEKTHFYPSYMCKECDYETTVLAALSIHMLRHTDKADLPFKCNDCDKRFRKAIDLQEHYNIHSGDKPFVCQLCGSAFYLRRQLSAHCRRMHPEMKANKVTSTACDICGRVLATKRSLFRHKESHNPTKLYLCDYCGKSLSSAEHLKKHRRIHTGEKPYVCDICGKGFTDSENLRMHRRVHTGEKPYKCDQCPKAFSQRSTLTIHRRGHTGERPYVCQICNRGFSCQGNLTSHQKSTCRPLSIDEILREALCSENSDSDSSTSWKKGNSNHEGQKGHVCSLCDKTFKRSSEVSNNTQIHSGVEHTCKLCGFISINKLSLKMHHRRVHEHNFRYRCDQCGKCFMSNYELEDHKASHLDGKTFVCEFCGSAYSQKTYLVAHKRVIHGIHSSAPKEFQCDVCRKSFATEHNLRSHVGLHSQTFLCAQCGKKFATNHALKLHARKHTGERPYECAICSKAFARSTALRVHQLTHTGERPYVCDLCGRNFTQRSSMMTHRRKHPGKTSLGQGKNDRAQFQVTVPASSRTIGESIPWKIEIKRDQDDERMTARGDKDEVNNNNSSLGEEVTEDSIVDMVKTVLVPVRDPVTKEIRNVLVPVEEMDDTGLNVIKSVLIPLQEEDGSISYEIKKVVVPINPKLSLLPRKKPEAKLLTSKAKGTQVNCKKEEEKGTEKEEKLSFDTFEEARKQEEKEGKQKKTKEIEREVDQILETLRDICPFCQKRFKDEDQMQKHILKTHRKPYNCDKCHRGYSSDFALEEHQKTHEVVAFYQCSTCQMQYKTTTGLKYHQIREHSDMDPMFTCDYCGKRFKLKLDLGLHIDRSHMNVTHICRFCGMAVKNIAYHELKHEKHKKACSLYRCSICPRKFKAWNSLENHLLMKHKSPGQGSPDMLRTLCEKKFRSRSDFYQQVLSQSVAKQNKCVVCGKTFAFEYNLRNHVASHSQTYLCCQCGKNFATNYLLKLHLRKHTGERPYQCKTCLKTFTRSDSLRIHKLIHTGERPYVCDLCGQSFTQRGSMMIHRRKHPGDHPPPPPPLILIDNDSSSTEKNNDTTDSGKTREDTKLDSVKQVSVPVRDPVTNEIRNTLVPIEYADTSGLNVIKNILIPIYNKNSFISYDLKKVVVPIMRESNSNQTPGDGNKVINIVHPAENVRNKSTPTTSKDSENEIKLPEDNEKPVVRVTSIENKVRCMEDENEAEKDQTELTDGEMKQRKEELEETESFKVPDPETQKEEMDRILENLKTICPVCQKVFKSEIMLQRHISRFHEKVHPCDKCNKWYPSKLLLQEHKISHEDDSYLQCSMCHLKYKRKIGLKYHHIRMHSNIEPKYMCDHCGRRFKLKIDLGGHIEKTHLNVSHICKICGKVVKNITHHEWQHDRVAKKIVYKYSCNLCRKKFTTHNNLDNHLLMHKDGFKCTLCDEVFSSPYSLSSHKSTKHRRGATCTICERSFSSTSNFYQHVLTHAGIRPYKCDVCGDYFTQRSSVLRHRKIHPGPLPPFTETTSIADIAKNILQKLSNSKYLSDESPRDSIDSDDLENSQDALGRNSKKLKTGVRTSSLTKETESVRSKKDEVEVDRLLDKIKNTCPFCEKRFDDAKKVESHVMYVHRKPYKCDMCKRGYHTVRTLEEHKVIHRPDYYFECKICHVRYKSENSLKRHDMRTHGDYESKYVCELCGRSYKLKPDLTYHMKRSHASELQICRFCGKEVKNVKGHEWRHQKRSKEARYEYTCHLCRKKFLHRSRLDNHLRLHEKGFKCEECGKEYRGTRELISHRRYKHGQAKILTCVLCQKAFPSSSNFYQHVLTHAGIRPYKCDVCEEDFTQRSSLLRHRTHHPGPLPPLHSSRPQIAELARNPLAPTFLIVKLEDNYFRIPTSLSMFMMKEPPPGSAEETNVQPPSKEDSVQPSTKANQTDEKMKDSSSSSDPSEDLDDAPLDFRKRQEREKNKSTKQTNHPKKKVHTCEICYATFDRKSKHTRHMFKHSNSRPHKCPVCAKGFKTTAHLTRHMEVHDEPVNLHACSLCDFKARTKPYLKIHYIRKHTEDYNYKCEQCGKMFKVQSDYTTHVKDHDTESCVCDICGSSYPSKSSLYFHKHYKHKTKVKKFPCQTCKKKFKTQKNLDNHMELHKIKYVCEQCGMEFKTKYGLTKHLRTHSGEKSYLCAICGKTFGCLSSQKIHLLTHVGERPYVCDICGQSFTQRSPMMLHRRKHPGVHPPPPPIKITNLLHGVQDKIIVNKSGKRDPLEQTYLVVQNVDKYFLLPVDHKELIEKPGGRLSIGGGMVIKSEEHDIPEETSEQLIEPAEPERPQTDETPQSRTDVPVEMPLQLSQWFEQGSNSSGSGSIPASSAGNKKTSNCCDYCSRVFRRKYELKRHLATHSNTRVECSVCHQFLKTKRTLNLHMKLHEESDKMFECSECDFRSKRMPSMKRHQIRKHSMHANFKCDICSRVFKLNSDLTRHNQLKHLIEPCCCDICGRTYRNMFFLRKHWYLAKKRKKSCDRMRWRGIRSRNVDYATAQKKAESIQVYNCPKCKWRFKNKSLLDRHMQRHLLSFNCETCGAVFKYRASFLKHQEAHKNDQDILQRRVAFRASENHRRRSGRLLNNSSRNNETKGVNSKHKTVNNEERTSSKNSTSKKLSPNATSCPNETRQESNDEQEDLYKKLHDGSYTCDICQTTFEQKRKILRHIASKHSFHRPFKCSTCDKTFLYKCDLKAHRSIHQDVDSSLLHCCDKCGYRTKAKSNLKSHYIRRHTDDYKFACEHCGKRFKMEWDLKFHVGTHGSSQHMCDICGKFYTSSYSLYKHRKVVHLNEYKFQCGVCNKRLLTQENLDSHMQQHSRTYECTECGKVFASKRYLATHTTTHTGVKPYACHVCEKNFRTSHMKNMHLLTHSAERPHVCDLCGHSFKRRTYMIEHRRKHPDAHLSSPPILIPDPSGRFIVGKDSVPMQLWQHVDPDGKLHYSLVPVASSDDKKKTPGSSRENSEGSGKSVKMCVKMENEEQQSNASAYVVDTVVHLCEMTIDFHACDKCGMKFPVESMLNRHKMSHNLNSWLCRKRLNSSGLLLLLSSSRGRQMKQVQSQKPTQKRKYDCTSCEFSCSRKSTLTVHVRRKHKSSAAKEDSESSCLICNRNCGSQSNLTKHMAEHRGRKTTHFACNSCSFACRRSSTLASHVARNHRQFANEEKISTKKCRATKCSDVPSEREEASKEASSEEQDKDSGLVVPGTPSVLECKSGPSMSTRASKKQSKKPGNEEQCDLCDFRCSKKSTLYSHKRQHRIVDVSEVYSCNECTFKTNKKSSLYSHIKRKHKVPKSCASDGQPQLFYCSQCDYKNKNKYELKVHVARKHTDDFKFSCETCGKKFKVKGDLTNHIRFSHKEQPVICDVCGKTCLNSNSLYVHQKFAHYKAKYECQVCKRRMVTQENLNEHMIRQHEKRENVVCEECGKTFSRNSRLKVHMRIHTGDKPYTCTICNKSFARKTALKQHLLIHTGMRPYVCDICGKAFTQKPGLISHRKSHPGSHPPLPRVLIDHILNDGCLYYAFLPANQTPKLVADLREKAIGKSAADDDAEEIFMIPGDGETSDDLCSVKVKKEEVDDDVASANEDHDVYDDAKVYACEECNICFPVMQMLKRHRNAVHEQAQRYKCKVCFKICRSLVAFKMHVALEHKTEEEDEEAKDAESLTYSCNFCNYESTNKSTLHSHISRKHSSKRMSRRRSSYRYAAAAAAEPEEYSCDVCEFKCQNRRRLKEHLERKHASEYKYDCEYCGKKFKVKGDMRLHVRFKHKEGPIVCDVCGKTCSNSNSLYVHQKWAHFKPKYECEICKRRMVTQENLDQHILLQHERRESFVCEECGKSFTENHRLKQHMMTHTGDRPYDCHICGKAFARRTAYRQHLLIHTGKRPYICDICGKTFTQKPGLICHRKSHPGVHPPNRSSQTSSNCQLTKPPTSTEETERSKMDDSSDNVPLACDICQKQFKKKYLLKRHRLAHENQRRRNVSSRDSSFVELASQKQEALSCTICDFRCNKRSTMIAHLAENHGDSGKSEFTSKRKFTCIVCGLVCSRKETLRSHFVRKHTQRYEYSCEQCGKEFKIKGDLTTHTRLNHREPPVMCDVCGKTCRNSHSLYTHQKHAHYKAKYECPVCRRRLVTKENLDQHVLTQHEKKEKSVCEECGKTFFENHDFRKHMRIHTGDKPYRCSVCARAFTTHSSLSQHLLLHTGERIYVCDVCGKSFAQKAGLICHRKIHSGTLPPLPVMHIDHILKEFMKKTSTRAVSLSTTRSRS</sequence>
<evidence type="ECO:0000256" key="15">
    <source>
        <dbReference type="SAM" id="MobiDB-lite"/>
    </source>
</evidence>
<feature type="domain" description="C2H2-type" evidence="16">
    <location>
        <begin position="5759"/>
        <end position="5786"/>
    </location>
</feature>
<evidence type="ECO:0000256" key="2">
    <source>
        <dbReference type="ARBA" id="ARBA00006991"/>
    </source>
</evidence>
<evidence type="ECO:0000256" key="12">
    <source>
        <dbReference type="ARBA" id="ARBA00023242"/>
    </source>
</evidence>
<feature type="region of interest" description="Disordered" evidence="15">
    <location>
        <begin position="4153"/>
        <end position="4185"/>
    </location>
</feature>
<feature type="region of interest" description="Disordered" evidence="15">
    <location>
        <begin position="3750"/>
        <end position="3823"/>
    </location>
</feature>
<feature type="domain" description="C2H2-type" evidence="16">
    <location>
        <begin position="3482"/>
        <end position="3509"/>
    </location>
</feature>
<dbReference type="SUPFAM" id="SSF57667">
    <property type="entry name" value="beta-beta-alpha zinc fingers"/>
    <property type="match status" value="71"/>
</dbReference>
<feature type="domain" description="C2H2-type" evidence="16">
    <location>
        <begin position="1986"/>
        <end position="2013"/>
    </location>
</feature>
<dbReference type="FunFam" id="3.30.160.60:FF:000875">
    <property type="entry name" value="zinc finger protein 236 isoform X7"/>
    <property type="match status" value="1"/>
</dbReference>
<dbReference type="PANTHER" id="PTHR47772:SF12">
    <property type="entry name" value="RB-ASSOCIATED KRAB ZINC FINGER-RELATED"/>
    <property type="match status" value="1"/>
</dbReference>
<evidence type="ECO:0000256" key="6">
    <source>
        <dbReference type="ARBA" id="ARBA00022771"/>
    </source>
</evidence>
<feature type="domain" description="C2H2-type" evidence="16">
    <location>
        <begin position="973"/>
        <end position="1000"/>
    </location>
</feature>
<feature type="domain" description="C2H2-type" evidence="16">
    <location>
        <begin position="5674"/>
        <end position="5702"/>
    </location>
</feature>
<feature type="domain" description="C2H2-type" evidence="16">
    <location>
        <begin position="3828"/>
        <end position="3855"/>
    </location>
</feature>
<feature type="domain" description="C2H2-type" evidence="16">
    <location>
        <begin position="2678"/>
        <end position="2701"/>
    </location>
</feature>
<feature type="domain" description="C2H2-type" evidence="16">
    <location>
        <begin position="2244"/>
        <end position="2275"/>
    </location>
</feature>
<feature type="region of interest" description="Disordered" evidence="15">
    <location>
        <begin position="1803"/>
        <end position="1830"/>
    </location>
</feature>
<feature type="region of interest" description="Disordered" evidence="15">
    <location>
        <begin position="4827"/>
        <end position="4850"/>
    </location>
</feature>
<dbReference type="FunFam" id="3.30.160.60:FF:000478">
    <property type="entry name" value="Zinc finger protein 133"/>
    <property type="match status" value="1"/>
</dbReference>
<proteinExistence type="inferred from homology"/>
<feature type="domain" description="C2H2-type" evidence="16">
    <location>
        <begin position="588"/>
        <end position="615"/>
    </location>
</feature>
<feature type="region of interest" description="Disordered" evidence="15">
    <location>
        <begin position="2138"/>
        <end position="2159"/>
    </location>
</feature>
<feature type="domain" description="C2H2-type" evidence="16">
    <location>
        <begin position="805"/>
        <end position="832"/>
    </location>
</feature>
<dbReference type="FunFam" id="3.30.160.60:FF:000100">
    <property type="entry name" value="Zinc finger 45-like"/>
    <property type="match status" value="1"/>
</dbReference>
<evidence type="ECO:0000256" key="10">
    <source>
        <dbReference type="ARBA" id="ARBA00023125"/>
    </source>
</evidence>
<evidence type="ECO:0000256" key="5">
    <source>
        <dbReference type="ARBA" id="ARBA00022737"/>
    </source>
</evidence>
<feature type="region of interest" description="Disordered" evidence="15">
    <location>
        <begin position="3392"/>
        <end position="3436"/>
    </location>
</feature>
<feature type="domain" description="C2H2-type" evidence="16">
    <location>
        <begin position="385"/>
        <end position="412"/>
    </location>
</feature>
<dbReference type="InterPro" id="IPR001965">
    <property type="entry name" value="Znf_PHD"/>
</dbReference>
<dbReference type="GO" id="GO:0006355">
    <property type="term" value="P:regulation of DNA-templated transcription"/>
    <property type="evidence" value="ECO:0007669"/>
    <property type="project" value="UniProtKB-ARBA"/>
</dbReference>
<feature type="region of interest" description="Disordered" evidence="15">
    <location>
        <begin position="770"/>
        <end position="799"/>
    </location>
</feature>
<feature type="region of interest" description="Disordered" evidence="15">
    <location>
        <begin position="4197"/>
        <end position="4218"/>
    </location>
</feature>
<feature type="domain" description="C2H2-type" evidence="16">
    <location>
        <begin position="6022"/>
        <end position="6049"/>
    </location>
</feature>
<dbReference type="GO" id="GO:0030674">
    <property type="term" value="F:protein-macromolecule adaptor activity"/>
    <property type="evidence" value="ECO:0007669"/>
    <property type="project" value="UniProtKB-ARBA"/>
</dbReference>
<dbReference type="FunFam" id="3.30.160.60:FF:000446">
    <property type="entry name" value="Zinc finger protein"/>
    <property type="match status" value="4"/>
</dbReference>
<dbReference type="InterPro" id="IPR036236">
    <property type="entry name" value="Znf_C2H2_sf"/>
</dbReference>
<comment type="similarity">
    <text evidence="2">Belongs to the krueppel C2H2-type zinc-finger protein family.</text>
</comment>
<feature type="compositionally biased region" description="Basic and acidic residues" evidence="15">
    <location>
        <begin position="3393"/>
        <end position="3402"/>
    </location>
</feature>
<keyword evidence="18" id="KW-1185">Reference proteome</keyword>
<feature type="domain" description="C2H2-type" evidence="16">
    <location>
        <begin position="3598"/>
        <end position="3620"/>
    </location>
</feature>
<evidence type="ECO:0000256" key="1">
    <source>
        <dbReference type="ARBA" id="ARBA00004123"/>
    </source>
</evidence>
<dbReference type="PROSITE" id="PS50157">
    <property type="entry name" value="ZINC_FINGER_C2H2_2"/>
    <property type="match status" value="127"/>
</dbReference>
<feature type="domain" description="C2H2-type" evidence="16">
    <location>
        <begin position="5144"/>
        <end position="5172"/>
    </location>
</feature>
<evidence type="ECO:0000259" key="16">
    <source>
        <dbReference type="PROSITE" id="PS50157"/>
    </source>
</evidence>
<feature type="domain" description="C2H2-type" evidence="16">
    <location>
        <begin position="1894"/>
        <end position="1921"/>
    </location>
</feature>
<keyword evidence="7" id="KW-0862">Zinc</keyword>
<name>A0A833SDK9_9HYME</name>
<feature type="compositionally biased region" description="Basic residues" evidence="15">
    <location>
        <begin position="1803"/>
        <end position="1813"/>
    </location>
</feature>
<feature type="domain" description="C2H2-type" evidence="16">
    <location>
        <begin position="1867"/>
        <end position="1889"/>
    </location>
</feature>
<dbReference type="FunFam" id="3.30.160.60:FF:000029">
    <property type="entry name" value="GLI family zinc finger 4"/>
    <property type="match status" value="1"/>
</dbReference>
<feature type="domain" description="C2H2-type" evidence="16">
    <location>
        <begin position="5823"/>
        <end position="5850"/>
    </location>
</feature>
<feature type="domain" description="C2H2-type" evidence="16">
    <location>
        <begin position="1672"/>
        <end position="1699"/>
    </location>
</feature>
<dbReference type="FunFam" id="3.30.160.60:FF:000023">
    <property type="entry name" value="zinc finger protein 37 homolog"/>
    <property type="match status" value="1"/>
</dbReference>
<feature type="domain" description="C2H2-type" evidence="16">
    <location>
        <begin position="4647"/>
        <end position="4675"/>
    </location>
</feature>
<feature type="domain" description="C2H2-type" evidence="16">
    <location>
        <begin position="3624"/>
        <end position="3652"/>
    </location>
</feature>
<dbReference type="FunFam" id="3.30.160.60:FF:000508">
    <property type="entry name" value="Myeloid zinc finger 1"/>
    <property type="match status" value="2"/>
</dbReference>
<feature type="domain" description="C2H2-type" evidence="16">
    <location>
        <begin position="2822"/>
        <end position="2849"/>
    </location>
</feature>
<feature type="domain" description="C2H2-type" evidence="16">
    <location>
        <begin position="5541"/>
        <end position="5569"/>
    </location>
</feature>
<feature type="domain" description="C2H2-type" evidence="16">
    <location>
        <begin position="887"/>
        <end position="914"/>
    </location>
</feature>
<feature type="region of interest" description="Disordered" evidence="15">
    <location>
        <begin position="2896"/>
        <end position="2944"/>
    </location>
</feature>
<dbReference type="FunFam" id="3.30.160.60:FF:000512">
    <property type="entry name" value="zinc finger protein 197 isoform X1"/>
    <property type="match status" value="1"/>
</dbReference>
<feature type="domain" description="C2H2-type" evidence="16">
    <location>
        <begin position="350"/>
        <end position="377"/>
    </location>
</feature>
<feature type="domain" description="C2H2-type" evidence="16">
    <location>
        <begin position="147"/>
        <end position="169"/>
    </location>
</feature>
<feature type="compositionally biased region" description="Low complexity" evidence="15">
    <location>
        <begin position="1814"/>
        <end position="1828"/>
    </location>
</feature>
<dbReference type="FunFam" id="3.30.160.60:FF:000475">
    <property type="entry name" value="zinc finger protein 32 isoform X1"/>
    <property type="match status" value="1"/>
</dbReference>
<feature type="domain" description="C2H2-type" evidence="16">
    <location>
        <begin position="468"/>
        <end position="495"/>
    </location>
</feature>
<dbReference type="FunFam" id="3.30.160.60:FF:000145">
    <property type="entry name" value="Zinc finger protein 574"/>
    <property type="match status" value="1"/>
</dbReference>
<feature type="domain" description="C2H2-type" evidence="16">
    <location>
        <begin position="2796"/>
        <end position="2819"/>
    </location>
</feature>
<feature type="region of interest" description="Disordered" evidence="15">
    <location>
        <begin position="2422"/>
        <end position="2442"/>
    </location>
</feature>
<feature type="domain" description="C2H2-type" evidence="16">
    <location>
        <begin position="1924"/>
        <end position="1951"/>
    </location>
</feature>
<dbReference type="InterPro" id="IPR050636">
    <property type="entry name" value="C2H2-ZF_domain-containing"/>
</dbReference>
<feature type="compositionally biased region" description="Low complexity" evidence="15">
    <location>
        <begin position="4199"/>
        <end position="4215"/>
    </location>
</feature>
<feature type="domain" description="C2H2-type" evidence="16">
    <location>
        <begin position="2331"/>
        <end position="2358"/>
    </location>
</feature>
<feature type="domain" description="C2H2-type" evidence="16">
    <location>
        <begin position="5211"/>
        <end position="5238"/>
    </location>
</feature>
<dbReference type="InterPro" id="IPR013087">
    <property type="entry name" value="Znf_C2H2_type"/>
</dbReference>
<keyword evidence="10" id="KW-0238">DNA-binding</keyword>
<keyword evidence="4" id="KW-0479">Metal-binding</keyword>
<feature type="region of interest" description="Disordered" evidence="15">
    <location>
        <begin position="3066"/>
        <end position="3104"/>
    </location>
</feature>
<dbReference type="Pfam" id="PF00096">
    <property type="entry name" value="zf-C2H2"/>
    <property type="match status" value="49"/>
</dbReference>
<feature type="compositionally biased region" description="Polar residues" evidence="15">
    <location>
        <begin position="4837"/>
        <end position="4847"/>
    </location>
</feature>
<feature type="domain" description="C2H2-type" evidence="16">
    <location>
        <begin position="2878"/>
        <end position="2905"/>
    </location>
</feature>
<feature type="region of interest" description="Disordered" evidence="15">
    <location>
        <begin position="2542"/>
        <end position="2577"/>
    </location>
</feature>
<dbReference type="FunFam" id="3.30.160.60:FF:000188">
    <property type="entry name" value="Zinc finger protein 787"/>
    <property type="match status" value="1"/>
</dbReference>
<evidence type="ECO:0000256" key="4">
    <source>
        <dbReference type="ARBA" id="ARBA00022723"/>
    </source>
</evidence>
<feature type="domain" description="C2H2-type" evidence="16">
    <location>
        <begin position="918"/>
        <end position="945"/>
    </location>
</feature>
<feature type="domain" description="C2H2-type" evidence="16">
    <location>
        <begin position="1644"/>
        <end position="1671"/>
    </location>
</feature>
<feature type="domain" description="C2H2-type" evidence="16">
    <location>
        <begin position="3117"/>
        <end position="3145"/>
    </location>
</feature>
<feature type="region of interest" description="Disordered" evidence="15">
    <location>
        <begin position="5779"/>
        <end position="5819"/>
    </location>
</feature>
<feature type="domain" description="C2H2-type" evidence="16">
    <location>
        <begin position="4305"/>
        <end position="4328"/>
    </location>
</feature>
<feature type="domain" description="C2H2-type" evidence="16">
    <location>
        <begin position="1616"/>
        <end position="1643"/>
    </location>
</feature>
<dbReference type="GO" id="GO:0008270">
    <property type="term" value="F:zinc ion binding"/>
    <property type="evidence" value="ECO:0007669"/>
    <property type="project" value="UniProtKB-KW"/>
</dbReference>
<feature type="domain" description="C2H2-type" evidence="16">
    <location>
        <begin position="1268"/>
        <end position="1295"/>
    </location>
</feature>
<feature type="domain" description="C2H2-type" evidence="16">
    <location>
        <begin position="501"/>
        <end position="528"/>
    </location>
</feature>
<feature type="domain" description="C2H2-type" evidence="16">
    <location>
        <begin position="4416"/>
        <end position="4443"/>
    </location>
</feature>
<feature type="domain" description="C2H2-type" evidence="16">
    <location>
        <begin position="747"/>
        <end position="775"/>
    </location>
</feature>
<feature type="domain" description="C2H2-type" evidence="16">
    <location>
        <begin position="1158"/>
        <end position="1185"/>
    </location>
</feature>
<feature type="compositionally biased region" description="Basic and acidic residues" evidence="15">
    <location>
        <begin position="2923"/>
        <end position="2941"/>
    </location>
</feature>
<feature type="domain" description="C2H2-type" evidence="16">
    <location>
        <begin position="1840"/>
        <end position="1863"/>
    </location>
</feature>
<feature type="domain" description="C2H2-type" evidence="16">
    <location>
        <begin position="2735"/>
        <end position="2763"/>
    </location>
</feature>
<dbReference type="GO" id="GO:0042802">
    <property type="term" value="F:identical protein binding"/>
    <property type="evidence" value="ECO:0007669"/>
    <property type="project" value="UniProtKB-ARBA"/>
</dbReference>
<feature type="domain" description="C2H2-type" evidence="16">
    <location>
        <begin position="3313"/>
        <end position="3340"/>
    </location>
</feature>
<dbReference type="GO" id="GO:0048598">
    <property type="term" value="P:embryonic morphogenesis"/>
    <property type="evidence" value="ECO:0007669"/>
    <property type="project" value="UniProtKB-ARBA"/>
</dbReference>
<feature type="domain" description="C2H2-type" evidence="16">
    <location>
        <begin position="1445"/>
        <end position="1472"/>
    </location>
</feature>
<feature type="domain" description="C2H2-type" evidence="16">
    <location>
        <begin position="1560"/>
        <end position="1587"/>
    </location>
</feature>
<dbReference type="Pfam" id="PF13912">
    <property type="entry name" value="zf-C2H2_6"/>
    <property type="match status" value="7"/>
</dbReference>
<feature type="domain" description="C2H2-type" evidence="16">
    <location>
        <begin position="4702"/>
        <end position="4729"/>
    </location>
</feature>
<dbReference type="FunFam" id="3.30.160.60:FF:000690">
    <property type="entry name" value="Zinc finger protein 354C"/>
    <property type="match status" value="1"/>
</dbReference>
<feature type="domain" description="C2H2-type" evidence="16">
    <location>
        <begin position="532"/>
        <end position="559"/>
    </location>
</feature>
<feature type="domain" description="C2H2-type" evidence="16">
    <location>
        <begin position="2042"/>
        <end position="2069"/>
    </location>
</feature>
<feature type="domain" description="C2H2-type" evidence="16">
    <location>
        <begin position="5618"/>
        <end position="5645"/>
    </location>
</feature>
<feature type="domain" description="C2H2-type" evidence="16">
    <location>
        <begin position="1529"/>
        <end position="1551"/>
    </location>
</feature>
<feature type="domain" description="C2H2-type" evidence="16">
    <location>
        <begin position="236"/>
        <end position="263"/>
    </location>
</feature>
<comment type="subcellular location">
    <subcellularLocation>
        <location evidence="1">Nucleus</location>
    </subcellularLocation>
</comment>
<feature type="compositionally biased region" description="Basic and acidic residues" evidence="15">
    <location>
        <begin position="5059"/>
        <end position="5070"/>
    </location>
</feature>
<dbReference type="FunFam" id="3.30.160.60:FF:001963">
    <property type="entry name" value="Replication initiator 1"/>
    <property type="match status" value="1"/>
</dbReference>
<feature type="domain" description="C2H2-type" evidence="16">
    <location>
        <begin position="1184"/>
        <end position="1211"/>
    </location>
</feature>
<feature type="domain" description="C2H2-type" evidence="16">
    <location>
        <begin position="5937"/>
        <end position="5964"/>
    </location>
</feature>
<feature type="domain" description="C2H2-type" evidence="16">
    <location>
        <begin position="946"/>
        <end position="972"/>
    </location>
</feature>
<keyword evidence="8" id="KW-0832">Ubl conjugation</keyword>
<feature type="domain" description="C2H2-type" evidence="16">
    <location>
        <begin position="4220"/>
        <end position="4247"/>
    </location>
</feature>
<feature type="domain" description="C2H2-type" evidence="16">
    <location>
        <begin position="440"/>
        <end position="467"/>
    </location>
</feature>
<feature type="region of interest" description="Disordered" evidence="15">
    <location>
        <begin position="5056"/>
        <end position="5114"/>
    </location>
</feature>
<feature type="domain" description="C2H2-type" evidence="16">
    <location>
        <begin position="5352"/>
        <end position="5379"/>
    </location>
</feature>
<feature type="domain" description="C2H2-type" evidence="16">
    <location>
        <begin position="3653"/>
        <end position="3680"/>
    </location>
</feature>
<keyword evidence="11" id="KW-0804">Transcription</keyword>
<feature type="domain" description="C2H2-type" evidence="16">
    <location>
        <begin position="2160"/>
        <end position="2187"/>
    </location>
</feature>
<dbReference type="FunFam" id="3.30.160.60:FF:001450">
    <property type="entry name" value="zinc finger protein 774"/>
    <property type="match status" value="1"/>
</dbReference>
<dbReference type="Proteomes" id="UP000655588">
    <property type="component" value="Unassembled WGS sequence"/>
</dbReference>
<feature type="domain" description="C2H2-type" evidence="16">
    <location>
        <begin position="3286"/>
        <end position="3309"/>
    </location>
</feature>
<feature type="domain" description="C2H2-type" evidence="16">
    <location>
        <begin position="4885"/>
        <end position="4907"/>
    </location>
</feature>
<dbReference type="Pfam" id="PF12874">
    <property type="entry name" value="zf-met"/>
    <property type="match status" value="3"/>
</dbReference>
<dbReference type="FunFam" id="3.30.160.60:FF:001370">
    <property type="entry name" value="Zinc finger protein"/>
    <property type="match status" value="1"/>
</dbReference>
<feature type="domain" description="C2H2-type" evidence="16">
    <location>
        <begin position="4983"/>
        <end position="5010"/>
    </location>
</feature>
<dbReference type="FunFam" id="3.30.160.60:FF:000065">
    <property type="entry name" value="B-cell CLL/lymphoma 6, member B"/>
    <property type="match status" value="1"/>
</dbReference>
<feature type="domain" description="C2H2-type" evidence="16">
    <location>
        <begin position="5239"/>
        <end position="5267"/>
    </location>
</feature>
<feature type="domain" description="C2H2-type" evidence="16">
    <location>
        <begin position="1001"/>
        <end position="1028"/>
    </location>
</feature>
<feature type="domain" description="C2H2-type" evidence="16">
    <location>
        <begin position="2070"/>
        <end position="2097"/>
    </location>
</feature>
<feature type="domain" description="C2H2-type" evidence="16">
    <location>
        <begin position="4949"/>
        <end position="4977"/>
    </location>
</feature>
<feature type="domain" description="C2H2-type" evidence="16">
    <location>
        <begin position="4025"/>
        <end position="4052"/>
    </location>
</feature>
<feature type="compositionally biased region" description="Polar residues" evidence="15">
    <location>
        <begin position="5788"/>
        <end position="5806"/>
    </location>
</feature>
<feature type="domain" description="C2H2-type" evidence="16">
    <location>
        <begin position="6050"/>
        <end position="6077"/>
    </location>
</feature>
<feature type="domain" description="C2H2-type" evidence="16">
    <location>
        <begin position="560"/>
        <end position="587"/>
    </location>
</feature>
<evidence type="ECO:0000256" key="3">
    <source>
        <dbReference type="ARBA" id="ARBA00022499"/>
    </source>
</evidence>
<feature type="domain" description="C2H2-type" evidence="16">
    <location>
        <begin position="5267"/>
        <end position="5295"/>
    </location>
</feature>
<feature type="domain" description="C2H2-type" evidence="16">
    <location>
        <begin position="2098"/>
        <end position="2118"/>
    </location>
</feature>
<feature type="compositionally biased region" description="Basic and acidic residues" evidence="15">
    <location>
        <begin position="3803"/>
        <end position="3815"/>
    </location>
</feature>
<feature type="domain" description="C2H2-type" evidence="16">
    <location>
        <begin position="1473"/>
        <end position="1500"/>
    </location>
</feature>
<dbReference type="GO" id="GO:0000785">
    <property type="term" value="C:chromatin"/>
    <property type="evidence" value="ECO:0007669"/>
    <property type="project" value="UniProtKB-ARBA"/>
</dbReference>
<feature type="domain" description="C2H2-type" evidence="16">
    <location>
        <begin position="2620"/>
        <end position="2642"/>
    </location>
</feature>
<feature type="domain" description="C2H2-type" evidence="16">
    <location>
        <begin position="3341"/>
        <end position="3368"/>
    </location>
</feature>
<feature type="domain" description="C2H2-type" evidence="16">
    <location>
        <begin position="1097"/>
        <end position="1124"/>
    </location>
</feature>
<feature type="domain" description="C2H2-type" evidence="16">
    <location>
        <begin position="2850"/>
        <end position="2877"/>
    </location>
</feature>
<evidence type="ECO:0000256" key="14">
    <source>
        <dbReference type="PROSITE-ProRule" id="PRU00042"/>
    </source>
</evidence>
<feature type="domain" description="C2H2-type" evidence="16">
    <location>
        <begin position="1952"/>
        <end position="1980"/>
    </location>
</feature>
<feature type="domain" description="C2H2-type" evidence="16">
    <location>
        <begin position="5703"/>
        <end position="5730"/>
    </location>
</feature>